<comment type="caution">
    <text evidence="1">The sequence shown here is derived from an EMBL/GenBank/DDBJ whole genome shotgun (WGS) entry which is preliminary data.</text>
</comment>
<dbReference type="Pfam" id="PF01663">
    <property type="entry name" value="Phosphodiest"/>
    <property type="match status" value="1"/>
</dbReference>
<dbReference type="AlphaFoldDB" id="A0A9D1YAW3"/>
<proteinExistence type="predicted"/>
<dbReference type="SUPFAM" id="SSF53649">
    <property type="entry name" value="Alkaline phosphatase-like"/>
    <property type="match status" value="1"/>
</dbReference>
<protein>
    <submittedName>
        <fullName evidence="1">Alkaline phosphatase family protein</fullName>
    </submittedName>
</protein>
<dbReference type="InterPro" id="IPR002591">
    <property type="entry name" value="Phosphodiest/P_Trfase"/>
</dbReference>
<evidence type="ECO:0000313" key="2">
    <source>
        <dbReference type="Proteomes" id="UP000823868"/>
    </source>
</evidence>
<gene>
    <name evidence="1" type="ORF">H9841_11635</name>
</gene>
<dbReference type="InterPro" id="IPR017850">
    <property type="entry name" value="Alkaline_phosphatase_core_sf"/>
</dbReference>
<reference evidence="1" key="1">
    <citation type="journal article" date="2021" name="PeerJ">
        <title>Extensive microbial diversity within the chicken gut microbiome revealed by metagenomics and culture.</title>
        <authorList>
            <person name="Gilroy R."/>
            <person name="Ravi A."/>
            <person name="Getino M."/>
            <person name="Pursley I."/>
            <person name="Horton D.L."/>
            <person name="Alikhan N.F."/>
            <person name="Baker D."/>
            <person name="Gharbi K."/>
            <person name="Hall N."/>
            <person name="Watson M."/>
            <person name="Adriaenssens E.M."/>
            <person name="Foster-Nyarko E."/>
            <person name="Jarju S."/>
            <person name="Secka A."/>
            <person name="Antonio M."/>
            <person name="Oren A."/>
            <person name="Chaudhuri R.R."/>
            <person name="La Ragione R."/>
            <person name="Hildebrand F."/>
            <person name="Pallen M.J."/>
        </authorList>
    </citation>
    <scope>NUCLEOTIDE SEQUENCE</scope>
    <source>
        <strain evidence="1">ChiBcec16_6824</strain>
    </source>
</reference>
<sequence>MKNSISLTQFASTLAASMGISAPKAAGEAFPLLGETLRQQGVSTAKRVLIYNPDAVGMWLFQKYTPWFAPVLRHTQLGVPLQTVMPSVTPVCFGTMYTGVEPAVHGIQKYEKHLLTQESLFDCLAAAGKKTALVAVADSSMAILFQERKGIDYYILPYDGEVTAKAEELIRQGEYEVVVVYNQEYDDVMHRTFPESEESLQALKNHIASFDRLCAAAEKSWETEDSLVVWATDHGIHTNENGHGTHGSDLEEDLNIMHFFGAWKGL</sequence>
<name>A0A9D1YAW3_9FIRM</name>
<organism evidence="1 2">
    <name type="scientific">Candidatus Flavonifractor merdigallinarum</name>
    <dbReference type="NCBI Taxonomy" id="2838589"/>
    <lineage>
        <taxon>Bacteria</taxon>
        <taxon>Bacillati</taxon>
        <taxon>Bacillota</taxon>
        <taxon>Clostridia</taxon>
        <taxon>Eubacteriales</taxon>
        <taxon>Oscillospiraceae</taxon>
        <taxon>Flavonifractor</taxon>
    </lineage>
</organism>
<dbReference type="Gene3D" id="3.40.720.10">
    <property type="entry name" value="Alkaline Phosphatase, subunit A"/>
    <property type="match status" value="2"/>
</dbReference>
<reference evidence="1" key="2">
    <citation type="submission" date="2021-04" db="EMBL/GenBank/DDBJ databases">
        <authorList>
            <person name="Gilroy R."/>
        </authorList>
    </citation>
    <scope>NUCLEOTIDE SEQUENCE</scope>
    <source>
        <strain evidence="1">ChiBcec16_6824</strain>
    </source>
</reference>
<accession>A0A9D1YAW3</accession>
<dbReference type="Proteomes" id="UP000823868">
    <property type="component" value="Unassembled WGS sequence"/>
</dbReference>
<dbReference type="EMBL" id="DXDX01000212">
    <property type="protein sequence ID" value="HIY22537.1"/>
    <property type="molecule type" value="Genomic_DNA"/>
</dbReference>
<evidence type="ECO:0000313" key="1">
    <source>
        <dbReference type="EMBL" id="HIY22537.1"/>
    </source>
</evidence>